<keyword evidence="2" id="KW-0472">Membrane</keyword>
<evidence type="ECO:0008006" key="5">
    <source>
        <dbReference type="Google" id="ProtNLM"/>
    </source>
</evidence>
<organism evidence="3 4">
    <name type="scientific">Microbacterium keratanolyticum</name>
    <dbReference type="NCBI Taxonomy" id="67574"/>
    <lineage>
        <taxon>Bacteria</taxon>
        <taxon>Bacillati</taxon>
        <taxon>Actinomycetota</taxon>
        <taxon>Actinomycetes</taxon>
        <taxon>Micrococcales</taxon>
        <taxon>Microbacteriaceae</taxon>
        <taxon>Microbacterium</taxon>
    </lineage>
</organism>
<name>A0A9W6M960_9MICO</name>
<evidence type="ECO:0000313" key="4">
    <source>
        <dbReference type="Proteomes" id="UP001142325"/>
    </source>
</evidence>
<reference evidence="3" key="2">
    <citation type="submission" date="2023-01" db="EMBL/GenBank/DDBJ databases">
        <authorList>
            <person name="Sun Q."/>
            <person name="Evtushenko L."/>
        </authorList>
    </citation>
    <scope>NUCLEOTIDE SEQUENCE</scope>
    <source>
        <strain evidence="3">VKM Ac-1958</strain>
    </source>
</reference>
<feature type="region of interest" description="Disordered" evidence="1">
    <location>
        <begin position="113"/>
        <end position="134"/>
    </location>
</feature>
<protein>
    <recommendedName>
        <fullName evidence="5">PH (Pleckstrin Homology) domain-containing protein</fullName>
    </recommendedName>
</protein>
<sequence>MTRSSSPEGVRTFRSPSGLVMMIASGALALFLLGDAVVRASWSQMMLLAPWVLLALWLVYELSFSSFVRIDDSGVVVQNMLRRTQFGWRRVRDIDMRWQLEFALDDDRTVTAFGGPTRARPPKPTRSDREDGGVRVPAGLRDLTEIRDRWDGAQGADVDAPIRRTWDTPALVAIGVIAVWAAAAVAVVNIG</sequence>
<keyword evidence="2" id="KW-1133">Transmembrane helix</keyword>
<accession>A0A9W6M960</accession>
<feature type="transmembrane region" description="Helical" evidence="2">
    <location>
        <begin position="12"/>
        <end position="34"/>
    </location>
</feature>
<feature type="transmembrane region" description="Helical" evidence="2">
    <location>
        <begin position="40"/>
        <end position="60"/>
    </location>
</feature>
<keyword evidence="2" id="KW-0812">Transmembrane</keyword>
<dbReference type="EMBL" id="BSET01000001">
    <property type="protein sequence ID" value="GLK01971.1"/>
    <property type="molecule type" value="Genomic_DNA"/>
</dbReference>
<gene>
    <name evidence="3" type="ORF">GCM10017596_16860</name>
</gene>
<evidence type="ECO:0000256" key="1">
    <source>
        <dbReference type="SAM" id="MobiDB-lite"/>
    </source>
</evidence>
<feature type="transmembrane region" description="Helical" evidence="2">
    <location>
        <begin position="170"/>
        <end position="190"/>
    </location>
</feature>
<evidence type="ECO:0000313" key="3">
    <source>
        <dbReference type="EMBL" id="GLK01971.1"/>
    </source>
</evidence>
<proteinExistence type="predicted"/>
<dbReference type="Proteomes" id="UP001142325">
    <property type="component" value="Unassembled WGS sequence"/>
</dbReference>
<comment type="caution">
    <text evidence="3">The sequence shown here is derived from an EMBL/GenBank/DDBJ whole genome shotgun (WGS) entry which is preliminary data.</text>
</comment>
<reference evidence="3" key="1">
    <citation type="journal article" date="2014" name="Int. J. Syst. Evol. Microbiol.">
        <title>Complete genome sequence of Corynebacterium casei LMG S-19264T (=DSM 44701T), isolated from a smear-ripened cheese.</title>
        <authorList>
            <consortium name="US DOE Joint Genome Institute (JGI-PGF)"/>
            <person name="Walter F."/>
            <person name="Albersmeier A."/>
            <person name="Kalinowski J."/>
            <person name="Ruckert C."/>
        </authorList>
    </citation>
    <scope>NUCLEOTIDE SEQUENCE</scope>
    <source>
        <strain evidence="3">VKM Ac-1958</strain>
    </source>
</reference>
<evidence type="ECO:0000256" key="2">
    <source>
        <dbReference type="SAM" id="Phobius"/>
    </source>
</evidence>
<keyword evidence="4" id="KW-1185">Reference proteome</keyword>
<dbReference type="AlphaFoldDB" id="A0A9W6M960"/>